<proteinExistence type="predicted"/>
<dbReference type="EMBL" id="CM047583">
    <property type="protein sequence ID" value="KAI9913356.1"/>
    <property type="molecule type" value="Genomic_DNA"/>
</dbReference>
<keyword evidence="2" id="KW-1185">Reference proteome</keyword>
<accession>A0ACC0W6M2</accession>
<dbReference type="Proteomes" id="UP001163321">
    <property type="component" value="Chromosome 4"/>
</dbReference>
<evidence type="ECO:0000313" key="1">
    <source>
        <dbReference type="EMBL" id="KAI9913356.1"/>
    </source>
</evidence>
<protein>
    <submittedName>
        <fullName evidence="1">Uncharacterized protein</fullName>
    </submittedName>
</protein>
<organism evidence="1 2">
    <name type="scientific">Peronosclerospora sorghi</name>
    <dbReference type="NCBI Taxonomy" id="230839"/>
    <lineage>
        <taxon>Eukaryota</taxon>
        <taxon>Sar</taxon>
        <taxon>Stramenopiles</taxon>
        <taxon>Oomycota</taxon>
        <taxon>Peronosporomycetes</taxon>
        <taxon>Peronosporales</taxon>
        <taxon>Peronosporaceae</taxon>
        <taxon>Peronosclerospora</taxon>
    </lineage>
</organism>
<comment type="caution">
    <text evidence="1">The sequence shown here is derived from an EMBL/GenBank/DDBJ whole genome shotgun (WGS) entry which is preliminary data.</text>
</comment>
<gene>
    <name evidence="1" type="ORF">PsorP6_005575</name>
</gene>
<name>A0ACC0W6M2_9STRA</name>
<evidence type="ECO:0000313" key="2">
    <source>
        <dbReference type="Proteomes" id="UP001163321"/>
    </source>
</evidence>
<reference evidence="1 2" key="1">
    <citation type="journal article" date="2022" name="bioRxiv">
        <title>The genome of the oomycete Peronosclerospora sorghi, a cosmopolitan pathogen of maize and sorghum, is inflated with dispersed pseudogenes.</title>
        <authorList>
            <person name="Fletcher K."/>
            <person name="Martin F."/>
            <person name="Isakeit T."/>
            <person name="Cavanaugh K."/>
            <person name="Magill C."/>
            <person name="Michelmore R."/>
        </authorList>
    </citation>
    <scope>NUCLEOTIDE SEQUENCE [LARGE SCALE GENOMIC DNA]</scope>
    <source>
        <strain evidence="1">P6</strain>
    </source>
</reference>
<sequence>MDFNGVYVSLEHETQSSVHSGIIVRRFKVWKQDISGHAKESRVIQHFQLTSWPDHGVLLEFQVIAPMLEDMNSYRCELSRALQVDARLHQALLDKSKSVEERKGSIQHAVDIPRVFHRLRSQRPGMVQTPMRTVQKLDLMLTRSDTTESEWTSESEEEIFGSATLEGESENKPLPHKKLRFSDTKLFRFPH</sequence>